<dbReference type="AlphaFoldDB" id="A0A8J6EDP2"/>
<keyword evidence="2" id="KW-0963">Cytoplasm</keyword>
<gene>
    <name evidence="5" type="ORF">GDO78_015436</name>
</gene>
<comment type="subcellular location">
    <subcellularLocation>
        <location evidence="1">Cytoplasm</location>
    </subcellularLocation>
</comment>
<dbReference type="PANTHER" id="PTHR14224">
    <property type="entry name" value="SIMILAR TO PREFERENTIALLY EXPRESSED ANTIGEN IN MELANOMA-LIKE 3"/>
    <property type="match status" value="1"/>
</dbReference>
<sequence length="407" mass="46461">MLSLAFMCSRQLVSDHRSLRSALPLIPDELYPLLFRAAFLDKDMLVLQDLVQRWPFSVLNLQRLLQGDGHHRPIQLFEKENRLCVHTIIMSVMAHLKEEIARQKEGQPLRKKRLRLLDMTGIHDNGLELDPYTMSLCFFTIVLAKSCIDIVNRQIEEAVQVSKRRRGLLDAACSSAADCSPVFLELRADLFVNSTSYAILREALLVGNQGPLHLQCRDIRAEELSLRSTMGLLELLNPASLRQIDLRFNNLGLPGLNALLPYMRRFSRLQSLKLPYSNIDVRRLSATAEEDLQNFASQICELPALKDLRYLRLFYNPLSGQGIRMLLQSSLHLADLQLVIYPFPVEFYLNPTVQPDFSNPALNGCIDHGQVSGFQAELQEALVRAQRTDMVWTTDMVLHRPPEYLSL</sequence>
<evidence type="ECO:0000256" key="1">
    <source>
        <dbReference type="ARBA" id="ARBA00004496"/>
    </source>
</evidence>
<keyword evidence="4" id="KW-0677">Repeat</keyword>
<reference evidence="5" key="1">
    <citation type="thesis" date="2020" institute="ProQuest LLC" country="789 East Eisenhower Parkway, Ann Arbor, MI, USA">
        <title>Comparative Genomics and Chromosome Evolution.</title>
        <authorList>
            <person name="Mudd A.B."/>
        </authorList>
    </citation>
    <scope>NUCLEOTIDE SEQUENCE</scope>
    <source>
        <strain evidence="5">HN-11 Male</strain>
        <tissue evidence="5">Kidney and liver</tissue>
    </source>
</reference>
<protein>
    <recommendedName>
        <fullName evidence="7">Leucine-rich repeat-containing protein 14</fullName>
    </recommendedName>
</protein>
<keyword evidence="3" id="KW-0433">Leucine-rich repeat</keyword>
<keyword evidence="6" id="KW-1185">Reference proteome</keyword>
<dbReference type="InterPro" id="IPR032675">
    <property type="entry name" value="LRR_dom_sf"/>
</dbReference>
<organism evidence="5 6">
    <name type="scientific">Eleutherodactylus coqui</name>
    <name type="common">Puerto Rican coqui</name>
    <dbReference type="NCBI Taxonomy" id="57060"/>
    <lineage>
        <taxon>Eukaryota</taxon>
        <taxon>Metazoa</taxon>
        <taxon>Chordata</taxon>
        <taxon>Craniata</taxon>
        <taxon>Vertebrata</taxon>
        <taxon>Euteleostomi</taxon>
        <taxon>Amphibia</taxon>
        <taxon>Batrachia</taxon>
        <taxon>Anura</taxon>
        <taxon>Neobatrachia</taxon>
        <taxon>Hyloidea</taxon>
        <taxon>Eleutherodactylidae</taxon>
        <taxon>Eleutherodactylinae</taxon>
        <taxon>Eleutherodactylus</taxon>
        <taxon>Eleutherodactylus</taxon>
    </lineage>
</organism>
<dbReference type="OrthoDB" id="6479713at2759"/>
<evidence type="ECO:0000256" key="3">
    <source>
        <dbReference type="ARBA" id="ARBA00022614"/>
    </source>
</evidence>
<dbReference type="InterPro" id="IPR050694">
    <property type="entry name" value="LRRC14/PRAME"/>
</dbReference>
<dbReference type="EMBL" id="WNTK01001557">
    <property type="protein sequence ID" value="KAG9467200.1"/>
    <property type="molecule type" value="Genomic_DNA"/>
</dbReference>
<evidence type="ECO:0000256" key="4">
    <source>
        <dbReference type="ARBA" id="ARBA00022737"/>
    </source>
</evidence>
<evidence type="ECO:0000313" key="6">
    <source>
        <dbReference type="Proteomes" id="UP000770717"/>
    </source>
</evidence>
<name>A0A8J6EDP2_ELECQ</name>
<dbReference type="GO" id="GO:0005737">
    <property type="term" value="C:cytoplasm"/>
    <property type="evidence" value="ECO:0007669"/>
    <property type="project" value="UniProtKB-SubCell"/>
</dbReference>
<evidence type="ECO:0000313" key="5">
    <source>
        <dbReference type="EMBL" id="KAG9467200.1"/>
    </source>
</evidence>
<dbReference type="Gene3D" id="3.80.10.10">
    <property type="entry name" value="Ribonuclease Inhibitor"/>
    <property type="match status" value="1"/>
</dbReference>
<dbReference type="PANTHER" id="PTHR14224:SF9">
    <property type="entry name" value="LEUCINE-RICH REPEAT-CONTAINING PROTEIN 14"/>
    <property type="match status" value="1"/>
</dbReference>
<dbReference type="Proteomes" id="UP000770717">
    <property type="component" value="Unassembled WGS sequence"/>
</dbReference>
<accession>A0A8J6EDP2</accession>
<dbReference type="SUPFAM" id="SSF52047">
    <property type="entry name" value="RNI-like"/>
    <property type="match status" value="1"/>
</dbReference>
<evidence type="ECO:0008006" key="7">
    <source>
        <dbReference type="Google" id="ProtNLM"/>
    </source>
</evidence>
<comment type="caution">
    <text evidence="5">The sequence shown here is derived from an EMBL/GenBank/DDBJ whole genome shotgun (WGS) entry which is preliminary data.</text>
</comment>
<proteinExistence type="predicted"/>
<evidence type="ECO:0000256" key="2">
    <source>
        <dbReference type="ARBA" id="ARBA00022490"/>
    </source>
</evidence>